<dbReference type="RefSeq" id="WP_178368035.1">
    <property type="nucleotide sequence ID" value="NZ_JACADJ010000087.1"/>
</dbReference>
<dbReference type="Proteomes" id="UP000553343">
    <property type="component" value="Unassembled WGS sequence"/>
</dbReference>
<evidence type="ECO:0000313" key="4">
    <source>
        <dbReference type="Proteomes" id="UP000553343"/>
    </source>
</evidence>
<evidence type="ECO:0000256" key="2">
    <source>
        <dbReference type="ARBA" id="ARBA00049988"/>
    </source>
</evidence>
<sequence length="96" mass="11303">MSVNAIKDNTLKFRMDAMTADLMERARSYVKLDKSKFIRHSIREKAEAIIAAHEKTQFTQDDWYMFFDMLDNLPKPTERMIKAAKKYKKITTPNAI</sequence>
<dbReference type="EMBL" id="JACADJ010000087">
    <property type="protein sequence ID" value="NWH06580.1"/>
    <property type="molecule type" value="Genomic_DNA"/>
</dbReference>
<keyword evidence="1" id="KW-1277">Toxin-antitoxin system</keyword>
<comment type="similarity">
    <text evidence="2">Belongs to the TacA antitoxin family.</text>
</comment>
<dbReference type="PANTHER" id="PTHR35401:SF2">
    <property type="entry name" value="ABC-TYPE TRANSPORT SYSTEM"/>
    <property type="match status" value="1"/>
</dbReference>
<organism evidence="3 4">
    <name type="scientific">Desulfobacter latus</name>
    <dbReference type="NCBI Taxonomy" id="2292"/>
    <lineage>
        <taxon>Bacteria</taxon>
        <taxon>Pseudomonadati</taxon>
        <taxon>Thermodesulfobacteriota</taxon>
        <taxon>Desulfobacteria</taxon>
        <taxon>Desulfobacterales</taxon>
        <taxon>Desulfobacteraceae</taxon>
        <taxon>Desulfobacter</taxon>
    </lineage>
</organism>
<dbReference type="GO" id="GO:0006355">
    <property type="term" value="P:regulation of DNA-templated transcription"/>
    <property type="evidence" value="ECO:0007669"/>
    <property type="project" value="InterPro"/>
</dbReference>
<evidence type="ECO:0000313" key="3">
    <source>
        <dbReference type="EMBL" id="NWH06580.1"/>
    </source>
</evidence>
<dbReference type="InterPro" id="IPR010985">
    <property type="entry name" value="Ribbon_hlx_hlx"/>
</dbReference>
<protein>
    <submittedName>
        <fullName evidence="3">DUF1778 domain-containing protein</fullName>
    </submittedName>
</protein>
<dbReference type="SUPFAM" id="SSF47598">
    <property type="entry name" value="Ribbon-helix-helix"/>
    <property type="match status" value="1"/>
</dbReference>
<dbReference type="Gene3D" id="1.20.5.780">
    <property type="entry name" value="Single helix bin"/>
    <property type="match status" value="1"/>
</dbReference>
<accession>A0A850T2J4</accession>
<dbReference type="InterPro" id="IPR014795">
    <property type="entry name" value="TacA_1-like"/>
</dbReference>
<comment type="caution">
    <text evidence="3">The sequence shown here is derived from an EMBL/GenBank/DDBJ whole genome shotgun (WGS) entry which is preliminary data.</text>
</comment>
<keyword evidence="4" id="KW-1185">Reference proteome</keyword>
<name>A0A850T2J4_9BACT</name>
<dbReference type="AlphaFoldDB" id="A0A850T2J4"/>
<reference evidence="3 4" key="1">
    <citation type="submission" date="2020-06" db="EMBL/GenBank/DDBJ databases">
        <title>High-quality draft genome of sulfate reducer Desulfobacter latus type strain AcrS2 isolated from marine sediment.</title>
        <authorList>
            <person name="Hoppe M."/>
            <person name="Larsen C.K."/>
            <person name="Marshall I.P.G."/>
            <person name="Schramm A."/>
            <person name="Marietou A.G."/>
        </authorList>
    </citation>
    <scope>NUCLEOTIDE SEQUENCE [LARGE SCALE GENOMIC DNA]</scope>
    <source>
        <strain evidence="3 4">AcRS2</strain>
    </source>
</reference>
<gene>
    <name evidence="3" type="ORF">HXW94_16575</name>
</gene>
<evidence type="ECO:0000256" key="1">
    <source>
        <dbReference type="ARBA" id="ARBA00022649"/>
    </source>
</evidence>
<proteinExistence type="inferred from homology"/>
<dbReference type="Pfam" id="PF08681">
    <property type="entry name" value="TacA1"/>
    <property type="match status" value="1"/>
</dbReference>
<dbReference type="PANTHER" id="PTHR35401">
    <property type="entry name" value="COPG FAMILY HELIX-TURN-HELIX PROTEIN-RELATED-RELATED"/>
    <property type="match status" value="1"/>
</dbReference>